<evidence type="ECO:0000256" key="2">
    <source>
        <dbReference type="SAM" id="Phobius"/>
    </source>
</evidence>
<gene>
    <name evidence="3" type="ORF">H9871_09130</name>
</gene>
<evidence type="ECO:0000313" key="4">
    <source>
        <dbReference type="Proteomes" id="UP000824151"/>
    </source>
</evidence>
<keyword evidence="2" id="KW-1133">Transmembrane helix</keyword>
<proteinExistence type="predicted"/>
<feature type="transmembrane region" description="Helical" evidence="2">
    <location>
        <begin position="61"/>
        <end position="82"/>
    </location>
</feature>
<evidence type="ECO:0000256" key="1">
    <source>
        <dbReference type="SAM" id="MobiDB-lite"/>
    </source>
</evidence>
<keyword evidence="2" id="KW-0812">Transmembrane</keyword>
<dbReference type="AlphaFoldDB" id="A0A9D1UTR7"/>
<evidence type="ECO:0000313" key="3">
    <source>
        <dbReference type="EMBL" id="HIX00292.1"/>
    </source>
</evidence>
<comment type="caution">
    <text evidence="3">The sequence shown here is derived from an EMBL/GenBank/DDBJ whole genome shotgun (WGS) entry which is preliminary data.</text>
</comment>
<feature type="transmembrane region" description="Helical" evidence="2">
    <location>
        <begin position="88"/>
        <end position="107"/>
    </location>
</feature>
<feature type="region of interest" description="Disordered" evidence="1">
    <location>
        <begin position="1"/>
        <end position="58"/>
    </location>
</feature>
<keyword evidence="2" id="KW-0472">Membrane</keyword>
<protein>
    <recommendedName>
        <fullName evidence="5">DUF308 domain-containing protein</fullName>
    </recommendedName>
</protein>
<reference evidence="3" key="2">
    <citation type="submission" date="2021-04" db="EMBL/GenBank/DDBJ databases">
        <authorList>
            <person name="Gilroy R."/>
        </authorList>
    </citation>
    <scope>NUCLEOTIDE SEQUENCE</scope>
    <source>
        <strain evidence="3">ChiHejej3B27-3195</strain>
    </source>
</reference>
<sequence>MMSRPRDDEPSSLFGRSGKARPISGSGRGPRDYSPSDDPLEEIDDFKPPNPKSPLAGARPATVLGALLAIGGVIAVILVSVVPANTPGWSIPALVAVTIAGVVVLFAQMPKNRGGSGDGAQV</sequence>
<reference evidence="3" key="1">
    <citation type="journal article" date="2021" name="PeerJ">
        <title>Extensive microbial diversity within the chicken gut microbiome revealed by metagenomics and culture.</title>
        <authorList>
            <person name="Gilroy R."/>
            <person name="Ravi A."/>
            <person name="Getino M."/>
            <person name="Pursley I."/>
            <person name="Horton D.L."/>
            <person name="Alikhan N.F."/>
            <person name="Baker D."/>
            <person name="Gharbi K."/>
            <person name="Hall N."/>
            <person name="Watson M."/>
            <person name="Adriaenssens E.M."/>
            <person name="Foster-Nyarko E."/>
            <person name="Jarju S."/>
            <person name="Secka A."/>
            <person name="Antonio M."/>
            <person name="Oren A."/>
            <person name="Chaudhuri R.R."/>
            <person name="La Ragione R."/>
            <person name="Hildebrand F."/>
            <person name="Pallen M.J."/>
        </authorList>
    </citation>
    <scope>NUCLEOTIDE SEQUENCE</scope>
    <source>
        <strain evidence="3">ChiHejej3B27-3195</strain>
    </source>
</reference>
<organism evidence="3 4">
    <name type="scientific">Candidatus Nesterenkonia stercoripullorum</name>
    <dbReference type="NCBI Taxonomy" id="2838701"/>
    <lineage>
        <taxon>Bacteria</taxon>
        <taxon>Bacillati</taxon>
        <taxon>Actinomycetota</taxon>
        <taxon>Actinomycetes</taxon>
        <taxon>Micrococcales</taxon>
        <taxon>Micrococcaceae</taxon>
        <taxon>Nesterenkonia</taxon>
    </lineage>
</organism>
<accession>A0A9D1UTR7</accession>
<dbReference type="Proteomes" id="UP000824151">
    <property type="component" value="Unassembled WGS sequence"/>
</dbReference>
<dbReference type="EMBL" id="DXGD01000338">
    <property type="protein sequence ID" value="HIX00292.1"/>
    <property type="molecule type" value="Genomic_DNA"/>
</dbReference>
<evidence type="ECO:0008006" key="5">
    <source>
        <dbReference type="Google" id="ProtNLM"/>
    </source>
</evidence>
<name>A0A9D1UTR7_9MICC</name>